<dbReference type="Proteomes" id="UP000823889">
    <property type="component" value="Unassembled WGS sequence"/>
</dbReference>
<dbReference type="InterPro" id="IPR016181">
    <property type="entry name" value="Acyl_CoA_acyltransferase"/>
</dbReference>
<keyword evidence="7" id="KW-0687">Ribonucleoprotein</keyword>
<dbReference type="PANTHER" id="PTHR43420">
    <property type="entry name" value="ACETYLTRANSFERASE"/>
    <property type="match status" value="1"/>
</dbReference>
<name>A0A9D2RIS8_9BURK</name>
<reference evidence="7" key="1">
    <citation type="journal article" date="2021" name="PeerJ">
        <title>Extensive microbial diversity within the chicken gut microbiome revealed by metagenomics and culture.</title>
        <authorList>
            <person name="Gilroy R."/>
            <person name="Ravi A."/>
            <person name="Getino M."/>
            <person name="Pursley I."/>
            <person name="Horton D.L."/>
            <person name="Alikhan N.F."/>
            <person name="Baker D."/>
            <person name="Gharbi K."/>
            <person name="Hall N."/>
            <person name="Watson M."/>
            <person name="Adriaenssens E.M."/>
            <person name="Foster-Nyarko E."/>
            <person name="Jarju S."/>
            <person name="Secka A."/>
            <person name="Antonio M."/>
            <person name="Oren A."/>
            <person name="Chaudhuri R.R."/>
            <person name="La Ragione R."/>
            <person name="Hildebrand F."/>
            <person name="Pallen M.J."/>
        </authorList>
    </citation>
    <scope>NUCLEOTIDE SEQUENCE</scope>
    <source>
        <strain evidence="7">9264</strain>
    </source>
</reference>
<dbReference type="CDD" id="cd04301">
    <property type="entry name" value="NAT_SF"/>
    <property type="match status" value="1"/>
</dbReference>
<dbReference type="HAMAP" id="MF_02210">
    <property type="entry name" value="RimI"/>
    <property type="match status" value="1"/>
</dbReference>
<dbReference type="GO" id="GO:0005840">
    <property type="term" value="C:ribosome"/>
    <property type="evidence" value="ECO:0007669"/>
    <property type="project" value="UniProtKB-KW"/>
</dbReference>
<dbReference type="InterPro" id="IPR000182">
    <property type="entry name" value="GNAT_dom"/>
</dbReference>
<dbReference type="NCBIfam" id="TIGR01575">
    <property type="entry name" value="rimI"/>
    <property type="match status" value="1"/>
</dbReference>
<feature type="active site" description="Proton acceptor" evidence="5">
    <location>
        <position position="107"/>
    </location>
</feature>
<dbReference type="AlphaFoldDB" id="A0A9D2RIS8"/>
<evidence type="ECO:0000313" key="7">
    <source>
        <dbReference type="EMBL" id="HJD43763.1"/>
    </source>
</evidence>
<dbReference type="Gene3D" id="3.40.630.30">
    <property type="match status" value="1"/>
</dbReference>
<comment type="caution">
    <text evidence="7">The sequence shown here is derived from an EMBL/GenBank/DDBJ whole genome shotgun (WGS) entry which is preliminary data.</text>
</comment>
<proteinExistence type="inferred from homology"/>
<dbReference type="SUPFAM" id="SSF55729">
    <property type="entry name" value="Acyl-CoA N-acyltransferases (Nat)"/>
    <property type="match status" value="1"/>
</dbReference>
<protein>
    <recommendedName>
        <fullName evidence="5">[Ribosomal protein bS18]-alanine N-acetyltransferase</fullName>
        <ecNumber evidence="5">2.3.1.266</ecNumber>
    </recommendedName>
</protein>
<dbReference type="InterPro" id="IPR006464">
    <property type="entry name" value="AcTrfase_RimI/Ard1"/>
</dbReference>
<evidence type="ECO:0000256" key="2">
    <source>
        <dbReference type="ARBA" id="ARBA00022490"/>
    </source>
</evidence>
<feature type="binding site" evidence="5">
    <location>
        <position position="112"/>
    </location>
    <ligand>
        <name>acetyl-CoA</name>
        <dbReference type="ChEBI" id="CHEBI:57288"/>
    </ligand>
</feature>
<dbReference type="InterPro" id="IPR043690">
    <property type="entry name" value="RimI"/>
</dbReference>
<keyword evidence="7" id="KW-0689">Ribosomal protein</keyword>
<dbReference type="PANTHER" id="PTHR43420:SF44">
    <property type="entry name" value="ACETYLTRANSFERASE YPEA"/>
    <property type="match status" value="1"/>
</dbReference>
<dbReference type="Pfam" id="PF00583">
    <property type="entry name" value="Acetyltransf_1"/>
    <property type="match status" value="1"/>
</dbReference>
<comment type="similarity">
    <text evidence="1 5">Belongs to the acetyltransferase family. RimI subfamily.</text>
</comment>
<gene>
    <name evidence="5 7" type="primary">rimI</name>
    <name evidence="7" type="ORF">H9906_01875</name>
</gene>
<comment type="catalytic activity">
    <reaction evidence="5">
        <text>N-terminal L-alanyl-[ribosomal protein bS18] + acetyl-CoA = N-terminal N(alpha)-acetyl-L-alanyl-[ribosomal protein bS18] + CoA + H(+)</text>
        <dbReference type="Rhea" id="RHEA:43756"/>
        <dbReference type="Rhea" id="RHEA-COMP:10676"/>
        <dbReference type="Rhea" id="RHEA-COMP:10677"/>
        <dbReference type="ChEBI" id="CHEBI:15378"/>
        <dbReference type="ChEBI" id="CHEBI:57287"/>
        <dbReference type="ChEBI" id="CHEBI:57288"/>
        <dbReference type="ChEBI" id="CHEBI:64718"/>
        <dbReference type="ChEBI" id="CHEBI:83683"/>
        <dbReference type="EC" id="2.3.1.266"/>
    </reaction>
</comment>
<keyword evidence="3 5" id="KW-0808">Transferase</keyword>
<dbReference type="PROSITE" id="PS51186">
    <property type="entry name" value="GNAT"/>
    <property type="match status" value="1"/>
</dbReference>
<keyword evidence="2 5" id="KW-0963">Cytoplasm</keyword>
<keyword evidence="4 5" id="KW-0012">Acyltransferase</keyword>
<evidence type="ECO:0000256" key="1">
    <source>
        <dbReference type="ARBA" id="ARBA00005395"/>
    </source>
</evidence>
<feature type="binding site" evidence="5">
    <location>
        <begin position="73"/>
        <end position="75"/>
    </location>
    <ligand>
        <name>acetyl-CoA</name>
        <dbReference type="ChEBI" id="CHEBI:57288"/>
    </ligand>
</feature>
<comment type="subcellular location">
    <subcellularLocation>
        <location evidence="5">Cytoplasm</location>
    </subcellularLocation>
</comment>
<feature type="domain" description="N-acetyltransferase" evidence="6">
    <location>
        <begin position="6"/>
        <end position="152"/>
    </location>
</feature>
<dbReference type="GO" id="GO:0005737">
    <property type="term" value="C:cytoplasm"/>
    <property type="evidence" value="ECO:0007669"/>
    <property type="project" value="UniProtKB-SubCell"/>
</dbReference>
<dbReference type="EMBL" id="DWUQ01000037">
    <property type="protein sequence ID" value="HJD43763.1"/>
    <property type="molecule type" value="Genomic_DNA"/>
</dbReference>
<comment type="caution">
    <text evidence="5">Lacks conserved residue(s) required for the propagation of feature annotation.</text>
</comment>
<evidence type="ECO:0000313" key="8">
    <source>
        <dbReference type="Proteomes" id="UP000823889"/>
    </source>
</evidence>
<feature type="active site" description="Proton donor" evidence="5">
    <location>
        <position position="119"/>
    </location>
</feature>
<sequence>MIASSIHLRAMTTADFPAVAAIESQVQTHPWTEQNFRDSYLGFHTMMVSEIAQKVVGFQVLMFGPDEAELLLIGVHPTYQQQGIGRQLLIAAEALAQQKQREAMLLEVRVSNTVAQHFYQRLGYEQVGRRKAYYPTLGGVREDALLFRKALAVPLEDH</sequence>
<evidence type="ECO:0000256" key="5">
    <source>
        <dbReference type="HAMAP-Rule" id="MF_02210"/>
    </source>
</evidence>
<dbReference type="GO" id="GO:0008999">
    <property type="term" value="F:protein-N-terminal-alanine acetyltransferase activity"/>
    <property type="evidence" value="ECO:0007669"/>
    <property type="project" value="UniProtKB-UniRule"/>
</dbReference>
<dbReference type="InterPro" id="IPR050680">
    <property type="entry name" value="YpeA/RimI_acetyltransf"/>
</dbReference>
<evidence type="ECO:0000256" key="3">
    <source>
        <dbReference type="ARBA" id="ARBA00022679"/>
    </source>
</evidence>
<evidence type="ECO:0000259" key="6">
    <source>
        <dbReference type="PROSITE" id="PS51186"/>
    </source>
</evidence>
<organism evidence="7 8">
    <name type="scientific">Candidatus Paenalcaligenes intestinipullorum</name>
    <dbReference type="NCBI Taxonomy" id="2838718"/>
    <lineage>
        <taxon>Bacteria</taxon>
        <taxon>Pseudomonadati</taxon>
        <taxon>Pseudomonadota</taxon>
        <taxon>Betaproteobacteria</taxon>
        <taxon>Burkholderiales</taxon>
        <taxon>Alcaligenaceae</taxon>
        <taxon>Paenalcaligenes</taxon>
    </lineage>
</organism>
<comment type="function">
    <text evidence="5">Acetylates the N-terminal alanine of ribosomal protein bS18.</text>
</comment>
<dbReference type="EC" id="2.3.1.266" evidence="5"/>
<accession>A0A9D2RIS8</accession>
<evidence type="ECO:0000256" key="4">
    <source>
        <dbReference type="ARBA" id="ARBA00023315"/>
    </source>
</evidence>
<reference evidence="7" key="2">
    <citation type="submission" date="2021-04" db="EMBL/GenBank/DDBJ databases">
        <authorList>
            <person name="Gilroy R."/>
        </authorList>
    </citation>
    <scope>NUCLEOTIDE SEQUENCE</scope>
    <source>
        <strain evidence="7">9264</strain>
    </source>
</reference>